<gene>
    <name evidence="2" type="ORF">SCF082_LOCUS1642</name>
</gene>
<evidence type="ECO:0000259" key="1">
    <source>
        <dbReference type="PROSITE" id="PS50995"/>
    </source>
</evidence>
<dbReference type="InterPro" id="IPR036388">
    <property type="entry name" value="WH-like_DNA-bd_sf"/>
</dbReference>
<dbReference type="SMART" id="SM00347">
    <property type="entry name" value="HTH_MARR"/>
    <property type="match status" value="1"/>
</dbReference>
<dbReference type="EMBL" id="CAXAMM010000792">
    <property type="protein sequence ID" value="CAK8989020.1"/>
    <property type="molecule type" value="Genomic_DNA"/>
</dbReference>
<comment type="caution">
    <text evidence="2">The sequence shown here is derived from an EMBL/GenBank/DDBJ whole genome shotgun (WGS) entry which is preliminary data.</text>
</comment>
<dbReference type="PROSITE" id="PS50995">
    <property type="entry name" value="HTH_MARR_2"/>
    <property type="match status" value="1"/>
</dbReference>
<dbReference type="PANTHER" id="PTHR33164">
    <property type="entry name" value="TRANSCRIPTIONAL REGULATOR, MARR FAMILY"/>
    <property type="match status" value="1"/>
</dbReference>
<dbReference type="PANTHER" id="PTHR33164:SF13">
    <property type="entry name" value="4-HYDROXYPHENYLACETATE CATABOLISM PROTEIN"/>
    <property type="match status" value="1"/>
</dbReference>
<reference evidence="2 3" key="1">
    <citation type="submission" date="2024-02" db="EMBL/GenBank/DDBJ databases">
        <authorList>
            <person name="Chen Y."/>
            <person name="Shah S."/>
            <person name="Dougan E. K."/>
            <person name="Thang M."/>
            <person name="Chan C."/>
        </authorList>
    </citation>
    <scope>NUCLEOTIDE SEQUENCE [LARGE SCALE GENOMIC DNA]</scope>
</reference>
<evidence type="ECO:0000313" key="2">
    <source>
        <dbReference type="EMBL" id="CAK8989020.1"/>
    </source>
</evidence>
<dbReference type="NCBIfam" id="TIGR02337">
    <property type="entry name" value="HpaR"/>
    <property type="match status" value="1"/>
</dbReference>
<dbReference type="SUPFAM" id="SSF46785">
    <property type="entry name" value="Winged helix' DNA-binding domain"/>
    <property type="match status" value="1"/>
</dbReference>
<dbReference type="InterPro" id="IPR036390">
    <property type="entry name" value="WH_DNA-bd_sf"/>
</dbReference>
<protein>
    <submittedName>
        <fullName evidence="2">Homoprotocatechuate degradative operon repressor</fullName>
    </submittedName>
</protein>
<dbReference type="Proteomes" id="UP001642464">
    <property type="component" value="Unassembled WGS sequence"/>
</dbReference>
<organism evidence="2 3">
    <name type="scientific">Durusdinium trenchii</name>
    <dbReference type="NCBI Taxonomy" id="1381693"/>
    <lineage>
        <taxon>Eukaryota</taxon>
        <taxon>Sar</taxon>
        <taxon>Alveolata</taxon>
        <taxon>Dinophyceae</taxon>
        <taxon>Suessiales</taxon>
        <taxon>Symbiodiniaceae</taxon>
        <taxon>Durusdinium</taxon>
    </lineage>
</organism>
<accession>A0ABP0HFM2</accession>
<proteinExistence type="predicted"/>
<feature type="domain" description="HTH marR-type" evidence="1">
    <location>
        <begin position="17"/>
        <end position="149"/>
    </location>
</feature>
<dbReference type="Pfam" id="PF01047">
    <property type="entry name" value="MarR"/>
    <property type="match status" value="1"/>
</dbReference>
<name>A0ABP0HFM2_9DINO</name>
<dbReference type="InterPro" id="IPR012712">
    <property type="entry name" value="HpaR/FarR"/>
</dbReference>
<keyword evidence="3" id="KW-1185">Reference proteome</keyword>
<dbReference type="PRINTS" id="PR00598">
    <property type="entry name" value="HTHMARR"/>
</dbReference>
<dbReference type="InterPro" id="IPR000835">
    <property type="entry name" value="HTH_MarR-typ"/>
</dbReference>
<sequence length="150" mass="16862">MIDDKEPVGGRALPSTRRSIPIALIRAREKVMAPIREMLAETGITEQQWRILRVLEEFGPQDASSLADRACLLLPSQTRIVQTLLEKGLVTRQADEKDRRKQTVAITEAGRAIIHDNLAEAQSIAARIEDVIGKDRLQELLDILDDFQKL</sequence>
<dbReference type="InterPro" id="IPR039422">
    <property type="entry name" value="MarR/SlyA-like"/>
</dbReference>
<evidence type="ECO:0000313" key="3">
    <source>
        <dbReference type="Proteomes" id="UP001642464"/>
    </source>
</evidence>
<dbReference type="Gene3D" id="1.10.10.10">
    <property type="entry name" value="Winged helix-like DNA-binding domain superfamily/Winged helix DNA-binding domain"/>
    <property type="match status" value="1"/>
</dbReference>